<protein>
    <submittedName>
        <fullName evidence="1">Uncharacterized protein</fullName>
    </submittedName>
</protein>
<proteinExistence type="predicted"/>
<dbReference type="Proteomes" id="UP001469553">
    <property type="component" value="Unassembled WGS sequence"/>
</dbReference>
<sequence length="128" mass="15108">MQVRRMTHIRPFHFLSIGETLSKREALKVMVNGSNDPTSKWVQYRAHLCLRHLPAFYQKNDTFLPLIPFTSSFLIVSISFADITFQTQTFNARNTRKKKERELENVKWIQSHECFCLIVTEKITLHPL</sequence>
<evidence type="ECO:0000313" key="2">
    <source>
        <dbReference type="Proteomes" id="UP001469553"/>
    </source>
</evidence>
<name>A0ABV1A6N3_9TELE</name>
<reference evidence="1 2" key="1">
    <citation type="submission" date="2021-06" db="EMBL/GenBank/DDBJ databases">
        <authorList>
            <person name="Palmer J.M."/>
        </authorList>
    </citation>
    <scope>NUCLEOTIDE SEQUENCE [LARGE SCALE GENOMIC DNA]</scope>
    <source>
        <strain evidence="1 2">AS_MEX2019</strain>
        <tissue evidence="1">Muscle</tissue>
    </source>
</reference>
<keyword evidence="2" id="KW-1185">Reference proteome</keyword>
<evidence type="ECO:0000313" key="1">
    <source>
        <dbReference type="EMBL" id="MEQ2313742.1"/>
    </source>
</evidence>
<organism evidence="1 2">
    <name type="scientific">Ameca splendens</name>
    <dbReference type="NCBI Taxonomy" id="208324"/>
    <lineage>
        <taxon>Eukaryota</taxon>
        <taxon>Metazoa</taxon>
        <taxon>Chordata</taxon>
        <taxon>Craniata</taxon>
        <taxon>Vertebrata</taxon>
        <taxon>Euteleostomi</taxon>
        <taxon>Actinopterygii</taxon>
        <taxon>Neopterygii</taxon>
        <taxon>Teleostei</taxon>
        <taxon>Neoteleostei</taxon>
        <taxon>Acanthomorphata</taxon>
        <taxon>Ovalentaria</taxon>
        <taxon>Atherinomorphae</taxon>
        <taxon>Cyprinodontiformes</taxon>
        <taxon>Goodeidae</taxon>
        <taxon>Ameca</taxon>
    </lineage>
</organism>
<gene>
    <name evidence="1" type="ORF">AMECASPLE_005155</name>
</gene>
<accession>A0ABV1A6N3</accession>
<comment type="caution">
    <text evidence="1">The sequence shown here is derived from an EMBL/GenBank/DDBJ whole genome shotgun (WGS) entry which is preliminary data.</text>
</comment>
<dbReference type="EMBL" id="JAHRIP010084869">
    <property type="protein sequence ID" value="MEQ2313742.1"/>
    <property type="molecule type" value="Genomic_DNA"/>
</dbReference>